<dbReference type="PROSITE" id="PS51198">
    <property type="entry name" value="UVRD_HELICASE_ATP_BIND"/>
    <property type="match status" value="1"/>
</dbReference>
<dbReference type="Gene3D" id="1.10.486.10">
    <property type="entry name" value="PCRA, domain 4"/>
    <property type="match status" value="1"/>
</dbReference>
<protein>
    <recommendedName>
        <fullName evidence="8">DNA 3'-5' helicase</fullName>
        <ecNumber evidence="8">5.6.2.4</ecNumber>
    </recommendedName>
</protein>
<evidence type="ECO:0000256" key="1">
    <source>
        <dbReference type="ARBA" id="ARBA00009922"/>
    </source>
</evidence>
<dbReference type="PANTHER" id="PTHR11070">
    <property type="entry name" value="UVRD / RECB / PCRA DNA HELICASE FAMILY MEMBER"/>
    <property type="match status" value="1"/>
</dbReference>
<keyword evidence="4 10" id="KW-0347">Helicase</keyword>
<feature type="domain" description="UvrD-like helicase ATP-binding" evidence="11">
    <location>
        <begin position="3"/>
        <end position="292"/>
    </location>
</feature>
<evidence type="ECO:0000256" key="2">
    <source>
        <dbReference type="ARBA" id="ARBA00022741"/>
    </source>
</evidence>
<dbReference type="InterPro" id="IPR000212">
    <property type="entry name" value="DNA_helicase_UvrD/REP"/>
</dbReference>
<dbReference type="EMBL" id="ADHJ01000006">
    <property type="protein sequence ID" value="EFU43410.1"/>
    <property type="molecule type" value="Genomic_DNA"/>
</dbReference>
<dbReference type="InterPro" id="IPR014017">
    <property type="entry name" value="DNA_helicase_UvrD-like_C"/>
</dbReference>
<dbReference type="Pfam" id="PF00580">
    <property type="entry name" value="UvrD-helicase"/>
    <property type="match status" value="1"/>
</dbReference>
<evidence type="ECO:0000256" key="4">
    <source>
        <dbReference type="ARBA" id="ARBA00022806"/>
    </source>
</evidence>
<feature type="binding site" evidence="10">
    <location>
        <begin position="24"/>
        <end position="31"/>
    </location>
    <ligand>
        <name>ATP</name>
        <dbReference type="ChEBI" id="CHEBI:30616"/>
    </ligand>
</feature>
<evidence type="ECO:0000256" key="5">
    <source>
        <dbReference type="ARBA" id="ARBA00022840"/>
    </source>
</evidence>
<comment type="caution">
    <text evidence="12">The sequence shown here is derived from an EMBL/GenBank/DDBJ whole genome shotgun (WGS) entry which is preliminary data.</text>
</comment>
<dbReference type="InterPro" id="IPR027417">
    <property type="entry name" value="P-loop_NTPase"/>
</dbReference>
<dbReference type="AlphaFoldDB" id="A0A2R9T1M8"/>
<dbReference type="PANTHER" id="PTHR11070:SF3">
    <property type="entry name" value="DNA 3'-5' HELICASE"/>
    <property type="match status" value="1"/>
</dbReference>
<dbReference type="Proteomes" id="UP000003094">
    <property type="component" value="Unassembled WGS sequence"/>
</dbReference>
<keyword evidence="6" id="KW-0413">Isomerase</keyword>
<sequence>MNKIKVIASDEEIPELKNHFKVIAGPGAGKTHWLITHIQNVLKNANNLTSTSKIACITYTTVAGEEIQKRLGSDQSKVEVSTIHSFLYANIVKPYVHLLKDEDNNVLVNVERLDGHDENIATSGKIYSWQQAAGNSYIKDKQKIKECLEKLDWKIEEDGICLKPRKPYLSKVGRYSIRIDDLILYKQLFWKEGIIHHEDVLYFAYKLLEEYPMLLDHLSSKYPYIFLDEFQDTSPIQTEIIKKMSVTGTVIGVIGDPAQSIYKFQGASHQEFISFSLPNHITYSIEKNRRCGSKIIEFLNHIRSGDELRQKPIAGAAETEVHFYEYNNNTYDHIITFHELRSRLGLVNDYCILARNNDTVRQLRNAESMDIWSAFDEVDSDREKFIKRILSACKLVRDGRQELAVKEIIKALKTENGGLLKPPFQDKQYISLMFKRSLAVDLIEQIGSWKENFFDNSLCDLYETLYDSLKQKNYLLKKISRGRIKEFADSTSIKLLLDNLILPEEKLSEIRTIHKAKGMEFESVLLYLSSIEDVEKLISPDIDSEEDDTRILYVALSRAKTLLCIACPSLDANIRAELSSIKLIPVINMGDH</sequence>
<keyword evidence="13" id="KW-1185">Reference proteome</keyword>
<evidence type="ECO:0000256" key="10">
    <source>
        <dbReference type="PROSITE-ProRule" id="PRU00560"/>
    </source>
</evidence>
<name>A0A2R9T1M8_9BACL</name>
<comment type="similarity">
    <text evidence="1">Belongs to the helicase family. UvrD subfamily.</text>
</comment>
<evidence type="ECO:0000256" key="7">
    <source>
        <dbReference type="ARBA" id="ARBA00034617"/>
    </source>
</evidence>
<dbReference type="Gene3D" id="3.40.50.300">
    <property type="entry name" value="P-loop containing nucleotide triphosphate hydrolases"/>
    <property type="match status" value="2"/>
</dbReference>
<dbReference type="GO" id="GO:0016887">
    <property type="term" value="F:ATP hydrolysis activity"/>
    <property type="evidence" value="ECO:0007669"/>
    <property type="project" value="RHEA"/>
</dbReference>
<dbReference type="GO" id="GO:0043138">
    <property type="term" value="F:3'-5' DNA helicase activity"/>
    <property type="evidence" value="ECO:0007669"/>
    <property type="project" value="UniProtKB-EC"/>
</dbReference>
<keyword evidence="5 10" id="KW-0067">ATP-binding</keyword>
<evidence type="ECO:0000256" key="9">
    <source>
        <dbReference type="ARBA" id="ARBA00048988"/>
    </source>
</evidence>
<keyword evidence="3 10" id="KW-0378">Hydrolase</keyword>
<evidence type="ECO:0000313" key="12">
    <source>
        <dbReference type="EMBL" id="EFU43410.1"/>
    </source>
</evidence>
<comment type="catalytic activity">
    <reaction evidence="7">
        <text>Couples ATP hydrolysis with the unwinding of duplex DNA by translocating in the 3'-5' direction.</text>
        <dbReference type="EC" id="5.6.2.4"/>
    </reaction>
</comment>
<dbReference type="GO" id="GO:0003677">
    <property type="term" value="F:DNA binding"/>
    <property type="evidence" value="ECO:0007669"/>
    <property type="project" value="InterPro"/>
</dbReference>
<organism evidence="12 13">
    <name type="scientific">Paenibacillus vortex V453</name>
    <dbReference type="NCBI Taxonomy" id="715225"/>
    <lineage>
        <taxon>Bacteria</taxon>
        <taxon>Bacillati</taxon>
        <taxon>Bacillota</taxon>
        <taxon>Bacilli</taxon>
        <taxon>Bacillales</taxon>
        <taxon>Paenibacillaceae</taxon>
        <taxon>Paenibacillus</taxon>
    </lineage>
</organism>
<reference evidence="12 13" key="1">
    <citation type="journal article" date="2010" name="BMC Genomics">
        <title>Genome sequence of the pattern forming Paenibacillus vortex bacterium reveals potential for thriving in complex environments.</title>
        <authorList>
            <person name="Sirota-Madi A."/>
            <person name="Olender T."/>
            <person name="Helman Y."/>
            <person name="Ingham C."/>
            <person name="Brainis I."/>
            <person name="Roth D."/>
            <person name="Hagi E."/>
            <person name="Brodsky L."/>
            <person name="Leshkowitz D."/>
            <person name="Galatenko V."/>
            <person name="Nikolaev V."/>
            <person name="Mugasimangalam R.C."/>
            <person name="Bransburg-Zabary S."/>
            <person name="Gutnick D.L."/>
            <person name="Lancet D."/>
            <person name="Ben-Jacob E."/>
        </authorList>
    </citation>
    <scope>NUCLEOTIDE SEQUENCE [LARGE SCALE GENOMIC DNA]</scope>
    <source>
        <strain evidence="12 13">V453</strain>
    </source>
</reference>
<comment type="catalytic activity">
    <reaction evidence="9">
        <text>ATP + H2O = ADP + phosphate + H(+)</text>
        <dbReference type="Rhea" id="RHEA:13065"/>
        <dbReference type="ChEBI" id="CHEBI:15377"/>
        <dbReference type="ChEBI" id="CHEBI:15378"/>
        <dbReference type="ChEBI" id="CHEBI:30616"/>
        <dbReference type="ChEBI" id="CHEBI:43474"/>
        <dbReference type="ChEBI" id="CHEBI:456216"/>
        <dbReference type="EC" id="5.6.2.4"/>
    </reaction>
</comment>
<evidence type="ECO:0000256" key="6">
    <source>
        <dbReference type="ARBA" id="ARBA00023235"/>
    </source>
</evidence>
<evidence type="ECO:0000256" key="3">
    <source>
        <dbReference type="ARBA" id="ARBA00022801"/>
    </source>
</evidence>
<evidence type="ECO:0000256" key="8">
    <source>
        <dbReference type="ARBA" id="ARBA00034808"/>
    </source>
</evidence>
<dbReference type="EC" id="5.6.2.4" evidence="8"/>
<dbReference type="RefSeq" id="WP_006207653.1">
    <property type="nucleotide sequence ID" value="NZ_ADHJ01000006.1"/>
</dbReference>
<proteinExistence type="inferred from homology"/>
<accession>A0A2R9T1M8</accession>
<gene>
    <name evidence="12" type="ORF">PVOR_03615</name>
</gene>
<dbReference type="KEGG" id="pvo:PVOR_03615"/>
<dbReference type="GO" id="GO:0005524">
    <property type="term" value="F:ATP binding"/>
    <property type="evidence" value="ECO:0007669"/>
    <property type="project" value="UniProtKB-UniRule"/>
</dbReference>
<keyword evidence="2 10" id="KW-0547">Nucleotide-binding</keyword>
<evidence type="ECO:0000259" key="11">
    <source>
        <dbReference type="PROSITE" id="PS51198"/>
    </source>
</evidence>
<dbReference type="GO" id="GO:0000725">
    <property type="term" value="P:recombinational repair"/>
    <property type="evidence" value="ECO:0007669"/>
    <property type="project" value="TreeGrafter"/>
</dbReference>
<dbReference type="InterPro" id="IPR013986">
    <property type="entry name" value="DExx_box_DNA_helicase_dom_sf"/>
</dbReference>
<dbReference type="Pfam" id="PF13361">
    <property type="entry name" value="UvrD_C"/>
    <property type="match status" value="1"/>
</dbReference>
<evidence type="ECO:0000313" key="13">
    <source>
        <dbReference type="Proteomes" id="UP000003094"/>
    </source>
</evidence>
<dbReference type="Gene3D" id="1.10.10.160">
    <property type="match status" value="1"/>
</dbReference>
<dbReference type="GO" id="GO:0005829">
    <property type="term" value="C:cytosol"/>
    <property type="evidence" value="ECO:0007669"/>
    <property type="project" value="TreeGrafter"/>
</dbReference>
<dbReference type="SUPFAM" id="SSF52540">
    <property type="entry name" value="P-loop containing nucleoside triphosphate hydrolases"/>
    <property type="match status" value="1"/>
</dbReference>
<dbReference type="InterPro" id="IPR014016">
    <property type="entry name" value="UvrD-like_ATP-bd"/>
</dbReference>